<dbReference type="AlphaFoldDB" id="A0AAC9BHB6"/>
<proteinExistence type="predicted"/>
<dbReference type="KEGG" id="rin:ACS15_3357"/>
<evidence type="ECO:0000313" key="1">
    <source>
        <dbReference type="EMBL" id="ANH74031.1"/>
    </source>
</evidence>
<protein>
    <submittedName>
        <fullName evidence="1">Uncharacterized protein</fullName>
    </submittedName>
</protein>
<dbReference type="Proteomes" id="UP000077927">
    <property type="component" value="Chromosome 1"/>
</dbReference>
<evidence type="ECO:0000313" key="2">
    <source>
        <dbReference type="Proteomes" id="UP000077927"/>
    </source>
</evidence>
<sequence>MHVGCPVSIPSARYTDKADGLDWKDSVASTATEDARAAIALRHVTNQIGTAPRYGRRTNTILLTMSVPKKRKKPAPFGTGVVINANTIRRSGFR</sequence>
<name>A0AAC9BHB6_9RALS</name>
<gene>
    <name evidence="1" type="ORF">ACS15_3357</name>
</gene>
<dbReference type="EMBL" id="CP012605">
    <property type="protein sequence ID" value="ANH74031.1"/>
    <property type="molecule type" value="Genomic_DNA"/>
</dbReference>
<accession>A0AAC9BHB6</accession>
<reference evidence="1 2" key="1">
    <citation type="submission" date="2015-09" db="EMBL/GenBank/DDBJ databases">
        <authorList>
            <person name="Xu Y."/>
            <person name="Nagy A."/>
            <person name="Liu N.T."/>
            <person name="Nou X."/>
        </authorList>
    </citation>
    <scope>NUCLEOTIDE SEQUENCE [LARGE SCALE GENOMIC DNA]</scope>
    <source>
        <strain evidence="1 2">FC1138</strain>
    </source>
</reference>
<organism evidence="1 2">
    <name type="scientific">Ralstonia insidiosa</name>
    <dbReference type="NCBI Taxonomy" id="190721"/>
    <lineage>
        <taxon>Bacteria</taxon>
        <taxon>Pseudomonadati</taxon>
        <taxon>Pseudomonadota</taxon>
        <taxon>Betaproteobacteria</taxon>
        <taxon>Burkholderiales</taxon>
        <taxon>Burkholderiaceae</taxon>
        <taxon>Ralstonia</taxon>
    </lineage>
</organism>